<dbReference type="EMBL" id="JAWNGG020000082">
    <property type="protein sequence ID" value="KAK9303132.1"/>
    <property type="molecule type" value="Genomic_DNA"/>
</dbReference>
<reference evidence="1 2" key="1">
    <citation type="submission" date="2024-05" db="EMBL/GenBank/DDBJ databases">
        <title>The nuclear and mitochondrial genome assemblies of Tetragonisca angustula (Apidae: Meliponini), a tiny yet remarkable pollinator in the Neotropics.</title>
        <authorList>
            <person name="Ferrari R."/>
            <person name="Ricardo P.C."/>
            <person name="Dias F.C."/>
            <person name="Araujo N.S."/>
            <person name="Soares D.O."/>
            <person name="Zhou Q.-S."/>
            <person name="Zhu C.-D."/>
            <person name="Coutinho L."/>
            <person name="Airas M.C."/>
            <person name="Batista T.M."/>
        </authorList>
    </citation>
    <scope>NUCLEOTIDE SEQUENCE [LARGE SCALE GENOMIC DNA]</scope>
    <source>
        <strain evidence="1">ASF017062</strain>
        <tissue evidence="1">Abdomen</tissue>
    </source>
</reference>
<name>A0AAW1A1U7_9HYME</name>
<dbReference type="AlphaFoldDB" id="A0AAW1A1U7"/>
<protein>
    <submittedName>
        <fullName evidence="1">Uncharacterized protein</fullName>
    </submittedName>
</protein>
<evidence type="ECO:0000313" key="2">
    <source>
        <dbReference type="Proteomes" id="UP001432146"/>
    </source>
</evidence>
<organism evidence="1 2">
    <name type="scientific">Tetragonisca angustula</name>
    <dbReference type="NCBI Taxonomy" id="166442"/>
    <lineage>
        <taxon>Eukaryota</taxon>
        <taxon>Metazoa</taxon>
        <taxon>Ecdysozoa</taxon>
        <taxon>Arthropoda</taxon>
        <taxon>Hexapoda</taxon>
        <taxon>Insecta</taxon>
        <taxon>Pterygota</taxon>
        <taxon>Neoptera</taxon>
        <taxon>Endopterygota</taxon>
        <taxon>Hymenoptera</taxon>
        <taxon>Apocrita</taxon>
        <taxon>Aculeata</taxon>
        <taxon>Apoidea</taxon>
        <taxon>Anthophila</taxon>
        <taxon>Apidae</taxon>
        <taxon>Tetragonisca</taxon>
    </lineage>
</organism>
<gene>
    <name evidence="1" type="ORF">QLX08_005086</name>
</gene>
<accession>A0AAW1A1U7</accession>
<dbReference type="Proteomes" id="UP001432146">
    <property type="component" value="Unassembled WGS sequence"/>
</dbReference>
<evidence type="ECO:0000313" key="1">
    <source>
        <dbReference type="EMBL" id="KAK9303132.1"/>
    </source>
</evidence>
<proteinExistence type="predicted"/>
<sequence>MAKRTTVVVSCVQGIFPDAPVVPRRVQVSTCPNLSFSGDDSSPGNLLPTATPFLRVRRLRVFTTDG</sequence>
<comment type="caution">
    <text evidence="1">The sequence shown here is derived from an EMBL/GenBank/DDBJ whole genome shotgun (WGS) entry which is preliminary data.</text>
</comment>
<keyword evidence="2" id="KW-1185">Reference proteome</keyword>